<dbReference type="PANTHER" id="PTHR10605:SF56">
    <property type="entry name" value="BIFUNCTIONAL HEPARAN SULFATE N-DEACETYLASE_N-SULFOTRANSFERASE"/>
    <property type="match status" value="1"/>
</dbReference>
<evidence type="ECO:0000256" key="2">
    <source>
        <dbReference type="PIRSR" id="PIRSR637359-1"/>
    </source>
</evidence>
<dbReference type="InterPro" id="IPR027417">
    <property type="entry name" value="P-loop_NTPase"/>
</dbReference>
<evidence type="ECO:0000256" key="1">
    <source>
        <dbReference type="ARBA" id="ARBA00022679"/>
    </source>
</evidence>
<organism evidence="4 5">
    <name type="scientific">Emiliania huxleyi (strain CCMP1516)</name>
    <dbReference type="NCBI Taxonomy" id="280463"/>
    <lineage>
        <taxon>Eukaryota</taxon>
        <taxon>Haptista</taxon>
        <taxon>Haptophyta</taxon>
        <taxon>Prymnesiophyceae</taxon>
        <taxon>Isochrysidales</taxon>
        <taxon>Noelaerhabdaceae</taxon>
        <taxon>Emiliania</taxon>
    </lineage>
</organism>
<dbReference type="AlphaFoldDB" id="A0A0D3KAS9"/>
<feature type="binding site" evidence="3">
    <location>
        <position position="160"/>
    </location>
    <ligand>
        <name>3'-phosphoadenylyl sulfate</name>
        <dbReference type="ChEBI" id="CHEBI:58339"/>
    </ligand>
</feature>
<dbReference type="Gene3D" id="3.40.50.300">
    <property type="entry name" value="P-loop containing nucleotide triphosphate hydrolases"/>
    <property type="match status" value="1"/>
</dbReference>
<evidence type="ECO:0008006" key="6">
    <source>
        <dbReference type="Google" id="ProtNLM"/>
    </source>
</evidence>
<proteinExistence type="predicted"/>
<reference evidence="5" key="1">
    <citation type="journal article" date="2013" name="Nature">
        <title>Pan genome of the phytoplankton Emiliania underpins its global distribution.</title>
        <authorList>
            <person name="Read B.A."/>
            <person name="Kegel J."/>
            <person name="Klute M.J."/>
            <person name="Kuo A."/>
            <person name="Lefebvre S.C."/>
            <person name="Maumus F."/>
            <person name="Mayer C."/>
            <person name="Miller J."/>
            <person name="Monier A."/>
            <person name="Salamov A."/>
            <person name="Young J."/>
            <person name="Aguilar M."/>
            <person name="Claverie J.M."/>
            <person name="Frickenhaus S."/>
            <person name="Gonzalez K."/>
            <person name="Herman E.K."/>
            <person name="Lin Y.C."/>
            <person name="Napier J."/>
            <person name="Ogata H."/>
            <person name="Sarno A.F."/>
            <person name="Shmutz J."/>
            <person name="Schroeder D."/>
            <person name="de Vargas C."/>
            <person name="Verret F."/>
            <person name="von Dassow P."/>
            <person name="Valentin K."/>
            <person name="Van de Peer Y."/>
            <person name="Wheeler G."/>
            <person name="Dacks J.B."/>
            <person name="Delwiche C.F."/>
            <person name="Dyhrman S.T."/>
            <person name="Glockner G."/>
            <person name="John U."/>
            <person name="Richards T."/>
            <person name="Worden A.Z."/>
            <person name="Zhang X."/>
            <person name="Grigoriev I.V."/>
            <person name="Allen A.E."/>
            <person name="Bidle K."/>
            <person name="Borodovsky M."/>
            <person name="Bowler C."/>
            <person name="Brownlee C."/>
            <person name="Cock J.M."/>
            <person name="Elias M."/>
            <person name="Gladyshev V.N."/>
            <person name="Groth M."/>
            <person name="Guda C."/>
            <person name="Hadaegh A."/>
            <person name="Iglesias-Rodriguez M.D."/>
            <person name="Jenkins J."/>
            <person name="Jones B.M."/>
            <person name="Lawson T."/>
            <person name="Leese F."/>
            <person name="Lindquist E."/>
            <person name="Lobanov A."/>
            <person name="Lomsadze A."/>
            <person name="Malik S.B."/>
            <person name="Marsh M.E."/>
            <person name="Mackinder L."/>
            <person name="Mock T."/>
            <person name="Mueller-Roeber B."/>
            <person name="Pagarete A."/>
            <person name="Parker M."/>
            <person name="Probert I."/>
            <person name="Quesneville H."/>
            <person name="Raines C."/>
            <person name="Rensing S.A."/>
            <person name="Riano-Pachon D.M."/>
            <person name="Richier S."/>
            <person name="Rokitta S."/>
            <person name="Shiraiwa Y."/>
            <person name="Soanes D.M."/>
            <person name="van der Giezen M."/>
            <person name="Wahlund T.M."/>
            <person name="Williams B."/>
            <person name="Wilson W."/>
            <person name="Wolfe G."/>
            <person name="Wurch L.L."/>
        </authorList>
    </citation>
    <scope>NUCLEOTIDE SEQUENCE</scope>
</reference>
<name>A0A0D3KAS9_EMIH1</name>
<sequence length="302" mass="33583">MPLVTPSLAVSNCTLPHSPLPVRDGSLCSVPACAACGRLLPSLLLIGSIKTGSTLLWGRLVDYSEGAIDTGRTTDKGYISKKEKDFFGDPAQWRRGRGWYERAWPKCPASGARTVVGIDATPAYHVWYDAPKNMAAFYGRALGQLRLVWMLRDPVAKYWSYFWELKSYGGDWDRVTFDAFTAPKLNRSRDCAPHLDHGLYHPQLQRWLEYFQPAQLLLVQRPAAVVRDVVLHAGLRRAQAERIAASAVSRRVAKEKQNSKASGHGRMPPAWRREVAALYAPFLDRFYSLVGEAGVPVSPGAS</sequence>
<evidence type="ECO:0000313" key="5">
    <source>
        <dbReference type="Proteomes" id="UP000013827"/>
    </source>
</evidence>
<dbReference type="InterPro" id="IPR037359">
    <property type="entry name" value="NST/OST"/>
</dbReference>
<dbReference type="PaxDb" id="2903-EOD32864"/>
<dbReference type="KEGG" id="ehx:EMIHUDRAFT_455929"/>
<keyword evidence="1" id="KW-0808">Transferase</keyword>
<dbReference type="SUPFAM" id="SSF52540">
    <property type="entry name" value="P-loop containing nucleoside triphosphate hydrolases"/>
    <property type="match status" value="1"/>
</dbReference>
<feature type="binding site" evidence="3">
    <location>
        <position position="152"/>
    </location>
    <ligand>
        <name>3'-phosphoadenylyl sulfate</name>
        <dbReference type="ChEBI" id="CHEBI:58339"/>
    </ligand>
</feature>
<reference evidence="4" key="2">
    <citation type="submission" date="2024-10" db="UniProtKB">
        <authorList>
            <consortium name="EnsemblProtists"/>
        </authorList>
    </citation>
    <scope>IDENTIFICATION</scope>
</reference>
<dbReference type="EnsemblProtists" id="EOD32864">
    <property type="protein sequence ID" value="EOD32864"/>
    <property type="gene ID" value="EMIHUDRAFT_455929"/>
</dbReference>
<dbReference type="RefSeq" id="XP_005785293.1">
    <property type="nucleotide sequence ID" value="XM_005785236.1"/>
</dbReference>
<feature type="binding site" evidence="3">
    <location>
        <begin position="260"/>
        <end position="264"/>
    </location>
    <ligand>
        <name>3'-phosphoadenylyl sulfate</name>
        <dbReference type="ChEBI" id="CHEBI:58339"/>
    </ligand>
</feature>
<protein>
    <recommendedName>
        <fullName evidence="6">Sulfotransferase domain-containing protein</fullName>
    </recommendedName>
</protein>
<dbReference type="HOGENOM" id="CLU_872731_0_0_1"/>
<dbReference type="GeneID" id="17278136"/>
<evidence type="ECO:0000313" key="4">
    <source>
        <dbReference type="EnsemblProtists" id="EOD32864"/>
    </source>
</evidence>
<dbReference type="Proteomes" id="UP000013827">
    <property type="component" value="Unassembled WGS sequence"/>
</dbReference>
<dbReference type="OMA" id="KEDYSEC"/>
<evidence type="ECO:0000256" key="3">
    <source>
        <dbReference type="PIRSR" id="PIRSR637359-2"/>
    </source>
</evidence>
<dbReference type="GO" id="GO:0008146">
    <property type="term" value="F:sulfotransferase activity"/>
    <property type="evidence" value="ECO:0007669"/>
    <property type="project" value="InterPro"/>
</dbReference>
<accession>A0A0D3KAS9</accession>
<dbReference type="PANTHER" id="PTHR10605">
    <property type="entry name" value="HEPARAN SULFATE SULFOTRANSFERASE"/>
    <property type="match status" value="1"/>
</dbReference>
<feature type="active site" description="For sulfotransferase activity" evidence="2">
    <location>
        <position position="50"/>
    </location>
</feature>
<keyword evidence="5" id="KW-1185">Reference proteome</keyword>